<comment type="caution">
    <text evidence="1">The sequence shown here is derived from an EMBL/GenBank/DDBJ whole genome shotgun (WGS) entry which is preliminary data.</text>
</comment>
<proteinExistence type="predicted"/>
<keyword evidence="2" id="KW-1185">Reference proteome</keyword>
<dbReference type="Proteomes" id="UP000242180">
    <property type="component" value="Unassembled WGS sequence"/>
</dbReference>
<protein>
    <submittedName>
        <fullName evidence="1">Uncharacterized protein</fullName>
    </submittedName>
</protein>
<gene>
    <name evidence="1" type="ORF">BCR43DRAFT_483606</name>
</gene>
<evidence type="ECO:0000313" key="1">
    <source>
        <dbReference type="EMBL" id="ORZ03580.1"/>
    </source>
</evidence>
<organism evidence="1 2">
    <name type="scientific">Syncephalastrum racemosum</name>
    <name type="common">Filamentous fungus</name>
    <dbReference type="NCBI Taxonomy" id="13706"/>
    <lineage>
        <taxon>Eukaryota</taxon>
        <taxon>Fungi</taxon>
        <taxon>Fungi incertae sedis</taxon>
        <taxon>Mucoromycota</taxon>
        <taxon>Mucoromycotina</taxon>
        <taxon>Mucoromycetes</taxon>
        <taxon>Mucorales</taxon>
        <taxon>Syncephalastraceae</taxon>
        <taxon>Syncephalastrum</taxon>
    </lineage>
</organism>
<dbReference type="AlphaFoldDB" id="A0A1X2HVG1"/>
<evidence type="ECO:0000313" key="2">
    <source>
        <dbReference type="Proteomes" id="UP000242180"/>
    </source>
</evidence>
<dbReference type="InParanoid" id="A0A1X2HVG1"/>
<name>A0A1X2HVG1_SYNRA</name>
<accession>A0A1X2HVG1</accession>
<reference evidence="1 2" key="1">
    <citation type="submission" date="2016-07" db="EMBL/GenBank/DDBJ databases">
        <title>Pervasive Adenine N6-methylation of Active Genes in Fungi.</title>
        <authorList>
            <consortium name="DOE Joint Genome Institute"/>
            <person name="Mondo S.J."/>
            <person name="Dannebaum R.O."/>
            <person name="Kuo R.C."/>
            <person name="Labutti K."/>
            <person name="Haridas S."/>
            <person name="Kuo A."/>
            <person name="Salamov A."/>
            <person name="Ahrendt S.R."/>
            <person name="Lipzen A."/>
            <person name="Sullivan W."/>
            <person name="Andreopoulos W.B."/>
            <person name="Clum A."/>
            <person name="Lindquist E."/>
            <person name="Daum C."/>
            <person name="Ramamoorthy G.K."/>
            <person name="Gryganskyi A."/>
            <person name="Culley D."/>
            <person name="Magnuson J.K."/>
            <person name="James T.Y."/>
            <person name="O'Malley M.A."/>
            <person name="Stajich J.E."/>
            <person name="Spatafora J.W."/>
            <person name="Visel A."/>
            <person name="Grigoriev I.V."/>
        </authorList>
    </citation>
    <scope>NUCLEOTIDE SEQUENCE [LARGE SCALE GENOMIC DNA]</scope>
    <source>
        <strain evidence="1 2">NRRL 2496</strain>
    </source>
</reference>
<dbReference type="EMBL" id="MCGN01000001">
    <property type="protein sequence ID" value="ORZ03580.1"/>
    <property type="molecule type" value="Genomic_DNA"/>
</dbReference>
<sequence>MIGSCISDERPEKACCGTLLQTKKTSRYPRELFNLGHVPASYGCQQHTQIILLERLCFNPNNCALIFMAGASRIIIPQCSVFGATHAMDEMLVGGSKTEITCLPWGLVPSPSEIASAPIRAWAAQRPGTPYARSHVSFLSPTLTCISDTHNNVMSACVLSQGVAFAASLMYHAPIKAA</sequence>